<name>A0A0C9ZP50_9AGAM</name>
<protein>
    <submittedName>
        <fullName evidence="2">Uncharacterized protein</fullName>
    </submittedName>
</protein>
<evidence type="ECO:0000313" key="2">
    <source>
        <dbReference type="EMBL" id="KIK24097.1"/>
    </source>
</evidence>
<dbReference type="EMBL" id="KN833720">
    <property type="protein sequence ID" value="KIK24097.1"/>
    <property type="molecule type" value="Genomic_DNA"/>
</dbReference>
<evidence type="ECO:0000256" key="1">
    <source>
        <dbReference type="SAM" id="MobiDB-lite"/>
    </source>
</evidence>
<sequence length="74" mass="8048">MGLIESRGFDRNAAGYSGRPPRSMTEWHRSGRSQNGAWVVLVSSHQGRMGDAHGRSLVPIEYTEVAPAPTGTRP</sequence>
<accession>A0A0C9ZP50</accession>
<evidence type="ECO:0000313" key="3">
    <source>
        <dbReference type="Proteomes" id="UP000054018"/>
    </source>
</evidence>
<dbReference type="Proteomes" id="UP000054018">
    <property type="component" value="Unassembled WGS sequence"/>
</dbReference>
<reference evidence="2 3" key="1">
    <citation type="submission" date="2014-04" db="EMBL/GenBank/DDBJ databases">
        <authorList>
            <consortium name="DOE Joint Genome Institute"/>
            <person name="Kuo A."/>
            <person name="Kohler A."/>
            <person name="Costa M.D."/>
            <person name="Nagy L.G."/>
            <person name="Floudas D."/>
            <person name="Copeland A."/>
            <person name="Barry K.W."/>
            <person name="Cichocki N."/>
            <person name="Veneault-Fourrey C."/>
            <person name="LaButti K."/>
            <person name="Lindquist E.A."/>
            <person name="Lipzen A."/>
            <person name="Lundell T."/>
            <person name="Morin E."/>
            <person name="Murat C."/>
            <person name="Sun H."/>
            <person name="Tunlid A."/>
            <person name="Henrissat B."/>
            <person name="Grigoriev I.V."/>
            <person name="Hibbett D.S."/>
            <person name="Martin F."/>
            <person name="Nordberg H.P."/>
            <person name="Cantor M.N."/>
            <person name="Hua S.X."/>
        </authorList>
    </citation>
    <scope>NUCLEOTIDE SEQUENCE [LARGE SCALE GENOMIC DNA]</scope>
    <source>
        <strain evidence="2 3">441</strain>
    </source>
</reference>
<proteinExistence type="predicted"/>
<gene>
    <name evidence="2" type="ORF">PISMIDRAFT_678609</name>
</gene>
<organism evidence="2 3">
    <name type="scientific">Pisolithus microcarpus 441</name>
    <dbReference type="NCBI Taxonomy" id="765257"/>
    <lineage>
        <taxon>Eukaryota</taxon>
        <taxon>Fungi</taxon>
        <taxon>Dikarya</taxon>
        <taxon>Basidiomycota</taxon>
        <taxon>Agaricomycotina</taxon>
        <taxon>Agaricomycetes</taxon>
        <taxon>Agaricomycetidae</taxon>
        <taxon>Boletales</taxon>
        <taxon>Sclerodermatineae</taxon>
        <taxon>Pisolithaceae</taxon>
        <taxon>Pisolithus</taxon>
    </lineage>
</organism>
<dbReference type="AlphaFoldDB" id="A0A0C9ZP50"/>
<dbReference type="OrthoDB" id="10676168at2759"/>
<dbReference type="HOGENOM" id="CLU_2688754_0_0_1"/>
<feature type="region of interest" description="Disordered" evidence="1">
    <location>
        <begin position="1"/>
        <end position="30"/>
    </location>
</feature>
<reference evidence="3" key="2">
    <citation type="submission" date="2015-01" db="EMBL/GenBank/DDBJ databases">
        <title>Evolutionary Origins and Diversification of the Mycorrhizal Mutualists.</title>
        <authorList>
            <consortium name="DOE Joint Genome Institute"/>
            <consortium name="Mycorrhizal Genomics Consortium"/>
            <person name="Kohler A."/>
            <person name="Kuo A."/>
            <person name="Nagy L.G."/>
            <person name="Floudas D."/>
            <person name="Copeland A."/>
            <person name="Barry K.W."/>
            <person name="Cichocki N."/>
            <person name="Veneault-Fourrey C."/>
            <person name="LaButti K."/>
            <person name="Lindquist E.A."/>
            <person name="Lipzen A."/>
            <person name="Lundell T."/>
            <person name="Morin E."/>
            <person name="Murat C."/>
            <person name="Riley R."/>
            <person name="Ohm R."/>
            <person name="Sun H."/>
            <person name="Tunlid A."/>
            <person name="Henrissat B."/>
            <person name="Grigoriev I.V."/>
            <person name="Hibbett D.S."/>
            <person name="Martin F."/>
        </authorList>
    </citation>
    <scope>NUCLEOTIDE SEQUENCE [LARGE SCALE GENOMIC DNA]</scope>
    <source>
        <strain evidence="3">441</strain>
    </source>
</reference>
<keyword evidence="3" id="KW-1185">Reference proteome</keyword>